<evidence type="ECO:0000259" key="4">
    <source>
        <dbReference type="Pfam" id="PF15780"/>
    </source>
</evidence>
<dbReference type="KEGG" id="tsa:AciPR4_0169"/>
<organism evidence="5 6">
    <name type="scientific">Terriglobus saanensis (strain ATCC BAA-1853 / DSM 23119 / SP1PR4)</name>
    <dbReference type="NCBI Taxonomy" id="401053"/>
    <lineage>
        <taxon>Bacteria</taxon>
        <taxon>Pseudomonadati</taxon>
        <taxon>Acidobacteriota</taxon>
        <taxon>Terriglobia</taxon>
        <taxon>Terriglobales</taxon>
        <taxon>Acidobacteriaceae</taxon>
        <taxon>Terriglobus</taxon>
    </lineage>
</organism>
<dbReference type="EMBL" id="CP002467">
    <property type="protein sequence ID" value="ADV81008.1"/>
    <property type="molecule type" value="Genomic_DNA"/>
</dbReference>
<dbReference type="InterPro" id="IPR013783">
    <property type="entry name" value="Ig-like_fold"/>
</dbReference>
<dbReference type="eggNOG" id="COG4409">
    <property type="taxonomic scope" value="Bacteria"/>
</dbReference>
<dbReference type="STRING" id="401053.AciPR4_0169"/>
<evidence type="ECO:0000256" key="3">
    <source>
        <dbReference type="SAM" id="MobiDB-lite"/>
    </source>
</evidence>
<sequence>MKTQQPNLSRFPQHFCAPFFRRFMAKEWGRAERTNIFRWRFATALLILTTLLPAQSPHKRFLQPRTLGQQNIAEHLVKARATQTAMLTTTPLSTPWQPAGPNQINTTLYGNVTGRITSIAIDPADSLGNAVYLGTTGGGVWKSSNATSANPSFAPLTDTLPVFSANSGTSVIPSLSIGAVSVQPGGTGVVLAGTGDSNDASDSFYGEGILRSADNGLTWTIAQRSNDGTAGRHLFLGEGIAGFAWSTLSPQLVVAAVSQAAEGTLVGASQLGASTRGLFYSTDAGMTWQMGTIADGTSVVQSPTTDFSNYEGNAVTAVVYNPIRQKFYAAVRFHGYYESADGRTWTRLATQPGAGLTLANCPTLAGAPGAQSCPLFRGALAVQPVTGDLFALTVDVNNLDQGLWQDACAFNGSTCLSNTVAWTHPLNAAPLESNGAIPQADYNLVLAAVPTTAAGVADTVLFAGTEEIFRCSLASGCNLRNTTNATTGCAAPAKVAPAQHAIAAGNGGLIFFGNDGGLWRSTDLVAQNGPACSADDATHFQNLNGGLGSLAEITSLATHPTEADTMLAGVGVLGSASTSSASSLSPWQQLGTGESGSVAIDQTDPRNRFLQSGSGVSIFHCSNGAACTAADFTGLPQIGASQTSEDISLVNAPFLLDPALNTNLITGTCRVWRGPAMGGSLWSTSSLLSAPLSGSSSDACTATDALIRSLVAGGPVAASSIPQNAGSTVLYAGMAGTFDGGGFAGGHFYATLNAQTNSGSSVWMDRTANTVSNDPLHANLFNPGGFDLSSIFVDPHDGSGNTVYVTVMGFGFPHLYRSTDAGATWLNLSGNLPNAPANAVVVDPNDASTVYVAMDTGVYVTTEVDICATANCWSVYGTGLPNAPVTQLNVQAAVSIPGGAQAGALRAGTYGRGIWQVPLVTAGALPAAVLQVRPDSLTFASQPVGTTSSAQTVTVSNAGSAPLNLLAIVITGDFTKAGTCTAQPILPPGASCTVEVFFTPTSTGTRTGTLTITSDAGTKTVALSGNAPGPTALILTPTTLAFSSTPIGTAAVPKNITVSNTGTANATLGTASITGDFVLSANTCGSTLPPQAGCTLSITFKPTASGARSGTLTLSSDSGIHTASLTGVGTSAATDILSPTALNFPNTVATTTSSAQTVTLTNNGDIALTLIATSITSGDFTVTSLRQLALRALQLFHADLLRTPVRRSADRPAYGHRCLRHADSHSCGNGRGPAGHLSPSALAQLRSHGRRQRQHTANRDTDK</sequence>
<evidence type="ECO:0000313" key="6">
    <source>
        <dbReference type="Proteomes" id="UP000006844"/>
    </source>
</evidence>
<dbReference type="CDD" id="cd15482">
    <property type="entry name" value="Sialidase_non-viral"/>
    <property type="match status" value="1"/>
</dbReference>
<protein>
    <submittedName>
        <fullName evidence="5">BNR/Asp-box repeat protein</fullName>
    </submittedName>
</protein>
<dbReference type="InterPro" id="IPR015943">
    <property type="entry name" value="WD40/YVTN_repeat-like_dom_sf"/>
</dbReference>
<proteinExistence type="predicted"/>
<keyword evidence="6" id="KW-1185">Reference proteome</keyword>
<feature type="compositionally biased region" description="Basic residues" evidence="3">
    <location>
        <begin position="1247"/>
        <end position="1256"/>
    </location>
</feature>
<gene>
    <name evidence="5" type="ordered locus">AciPR4_0169</name>
</gene>
<dbReference type="Pfam" id="PF15780">
    <property type="entry name" value="ASH"/>
    <property type="match status" value="2"/>
</dbReference>
<name>E8UZT1_TERSS</name>
<dbReference type="Proteomes" id="UP000006844">
    <property type="component" value="Chromosome"/>
</dbReference>
<evidence type="ECO:0000256" key="2">
    <source>
        <dbReference type="ARBA" id="ARBA00022490"/>
    </source>
</evidence>
<accession>E8UZT1</accession>
<dbReference type="SUPFAM" id="SSF110296">
    <property type="entry name" value="Oligoxyloglucan reducing end-specific cellobiohydrolase"/>
    <property type="match status" value="1"/>
</dbReference>
<feature type="domain" description="Abnormal spindle-like microcephaly-associated protein ASH" evidence="4">
    <location>
        <begin position="935"/>
        <end position="1019"/>
    </location>
</feature>
<dbReference type="Gene3D" id="2.130.10.10">
    <property type="entry name" value="YVTN repeat-like/Quinoprotein amine dehydrogenase"/>
    <property type="match status" value="2"/>
</dbReference>
<evidence type="ECO:0000256" key="1">
    <source>
        <dbReference type="ARBA" id="ARBA00004496"/>
    </source>
</evidence>
<reference evidence="5 6" key="1">
    <citation type="journal article" date="2012" name="Stand. Genomic Sci.">
        <title>Complete genome sequence of Terriglobus saanensis type strain SP1PR4(T), an Acidobacteria from tundra soil.</title>
        <authorList>
            <person name="Rawat S.R."/>
            <person name="Mannisto M.K."/>
            <person name="Starovoytov V."/>
            <person name="Goodwin L."/>
            <person name="Nolan M."/>
            <person name="Hauser L."/>
            <person name="Land M."/>
            <person name="Davenport K.W."/>
            <person name="Woyke T."/>
            <person name="Haggblom M.M."/>
        </authorList>
    </citation>
    <scope>NUCLEOTIDE SEQUENCE</scope>
    <source>
        <strain evidence="6">ATCC BAA-1853 / DSM 23119 / SP1PR4</strain>
    </source>
</reference>
<dbReference type="Gene3D" id="2.60.40.10">
    <property type="entry name" value="Immunoglobulins"/>
    <property type="match status" value="2"/>
</dbReference>
<dbReference type="InterPro" id="IPR031549">
    <property type="entry name" value="ASH"/>
</dbReference>
<dbReference type="HOGENOM" id="CLU_264608_0_0_0"/>
<keyword evidence="2" id="KW-0963">Cytoplasm</keyword>
<feature type="domain" description="Abnormal spindle-like microcephaly-associated protein ASH" evidence="4">
    <location>
        <begin position="1033"/>
        <end position="1120"/>
    </location>
</feature>
<dbReference type="GO" id="GO:0005737">
    <property type="term" value="C:cytoplasm"/>
    <property type="evidence" value="ECO:0007669"/>
    <property type="project" value="UniProtKB-SubCell"/>
</dbReference>
<evidence type="ECO:0000313" key="5">
    <source>
        <dbReference type="EMBL" id="ADV81008.1"/>
    </source>
</evidence>
<dbReference type="AlphaFoldDB" id="E8UZT1"/>
<dbReference type="NCBIfam" id="NF012200">
    <property type="entry name" value="choice_anch_D"/>
    <property type="match status" value="3"/>
</dbReference>
<comment type="subcellular location">
    <subcellularLocation>
        <location evidence="1">Cytoplasm</location>
    </subcellularLocation>
</comment>
<feature type="region of interest" description="Disordered" evidence="3">
    <location>
        <begin position="1244"/>
        <end position="1263"/>
    </location>
</feature>